<keyword evidence="5" id="KW-1003">Cell membrane</keyword>
<feature type="transmembrane region" description="Helical" evidence="5">
    <location>
        <begin position="96"/>
        <end position="113"/>
    </location>
</feature>
<evidence type="ECO:0000256" key="2">
    <source>
        <dbReference type="ARBA" id="ARBA00022692"/>
    </source>
</evidence>
<evidence type="ECO:0000256" key="5">
    <source>
        <dbReference type="RuleBase" id="RU363041"/>
    </source>
</evidence>
<proteinExistence type="inferred from homology"/>
<feature type="transmembrane region" description="Helical" evidence="5">
    <location>
        <begin position="202"/>
        <end position="222"/>
    </location>
</feature>
<dbReference type="InterPro" id="IPR002781">
    <property type="entry name" value="TM_pro_TauE-like"/>
</dbReference>
<keyword evidence="2 5" id="KW-0812">Transmembrane</keyword>
<evidence type="ECO:0000256" key="3">
    <source>
        <dbReference type="ARBA" id="ARBA00022989"/>
    </source>
</evidence>
<reference evidence="7 8" key="1">
    <citation type="submission" date="2020-08" db="EMBL/GenBank/DDBJ databases">
        <title>A Genomic Blueprint of the Chicken Gut Microbiome.</title>
        <authorList>
            <person name="Gilroy R."/>
            <person name="Ravi A."/>
            <person name="Getino M."/>
            <person name="Pursley I."/>
            <person name="Horton D.L."/>
            <person name="Alikhan N.-F."/>
            <person name="Baker D."/>
            <person name="Gharbi K."/>
            <person name="Hall N."/>
            <person name="Watson M."/>
            <person name="Adriaenssens E.M."/>
            <person name="Foster-Nyarko E."/>
            <person name="Jarju S."/>
            <person name="Secka A."/>
            <person name="Antonio M."/>
            <person name="Oren A."/>
            <person name="Chaudhuri R."/>
            <person name="La Ragione R.M."/>
            <person name="Hildebrand F."/>
            <person name="Pallen M.J."/>
        </authorList>
    </citation>
    <scope>NUCLEOTIDE SEQUENCE [LARGE SCALE GENOMIC DNA]</scope>
    <source>
        <strain evidence="7 8">Sa2CUA1</strain>
    </source>
</reference>
<evidence type="ECO:0000256" key="4">
    <source>
        <dbReference type="ARBA" id="ARBA00023136"/>
    </source>
</evidence>
<keyword evidence="3 5" id="KW-1133">Transmembrane helix</keyword>
<comment type="subcellular location">
    <subcellularLocation>
        <location evidence="5">Cell membrane</location>
        <topology evidence="5">Multi-pass membrane protein</topology>
    </subcellularLocation>
    <subcellularLocation>
        <location evidence="1">Membrane</location>
        <topology evidence="1">Multi-pass membrane protein</topology>
    </subcellularLocation>
</comment>
<comment type="caution">
    <text evidence="7">The sequence shown here is derived from an EMBL/GenBank/DDBJ whole genome shotgun (WGS) entry which is preliminary data.</text>
</comment>
<evidence type="ECO:0000256" key="6">
    <source>
        <dbReference type="SAM" id="MobiDB-lite"/>
    </source>
</evidence>
<protein>
    <recommendedName>
        <fullName evidence="5">Probable membrane transporter protein</fullName>
    </recommendedName>
</protein>
<keyword evidence="8" id="KW-1185">Reference proteome</keyword>
<gene>
    <name evidence="7" type="ORF">H9639_14530</name>
</gene>
<accession>A0ABR8UVF7</accession>
<feature type="transmembrane region" description="Helical" evidence="5">
    <location>
        <begin position="66"/>
        <end position="84"/>
    </location>
</feature>
<dbReference type="Pfam" id="PF01925">
    <property type="entry name" value="TauE"/>
    <property type="match status" value="1"/>
</dbReference>
<keyword evidence="4 5" id="KW-0472">Membrane</keyword>
<evidence type="ECO:0000256" key="1">
    <source>
        <dbReference type="ARBA" id="ARBA00004141"/>
    </source>
</evidence>
<feature type="transmembrane region" description="Helical" evidence="5">
    <location>
        <begin position="7"/>
        <end position="36"/>
    </location>
</feature>
<comment type="similarity">
    <text evidence="5">Belongs to the 4-toluene sulfonate uptake permease (TSUP) (TC 2.A.102) family.</text>
</comment>
<dbReference type="EMBL" id="JACSQD010000007">
    <property type="protein sequence ID" value="MBD7996513.1"/>
    <property type="molecule type" value="Genomic_DNA"/>
</dbReference>
<evidence type="ECO:0000313" key="8">
    <source>
        <dbReference type="Proteomes" id="UP000609874"/>
    </source>
</evidence>
<feature type="region of interest" description="Disordered" evidence="6">
    <location>
        <begin position="258"/>
        <end position="278"/>
    </location>
</feature>
<feature type="compositionally biased region" description="Low complexity" evidence="6">
    <location>
        <begin position="266"/>
        <end position="278"/>
    </location>
</feature>
<dbReference type="PANTHER" id="PTHR43483">
    <property type="entry name" value="MEMBRANE TRANSPORTER PROTEIN HI_0806-RELATED"/>
    <property type="match status" value="1"/>
</dbReference>
<feature type="transmembrane region" description="Helical" evidence="5">
    <location>
        <begin position="134"/>
        <end position="161"/>
    </location>
</feature>
<organism evidence="7 8">
    <name type="scientific">Arthrobacter gallicola</name>
    <dbReference type="NCBI Taxonomy" id="2762225"/>
    <lineage>
        <taxon>Bacteria</taxon>
        <taxon>Bacillati</taxon>
        <taxon>Actinomycetota</taxon>
        <taxon>Actinomycetes</taxon>
        <taxon>Micrococcales</taxon>
        <taxon>Micrococcaceae</taxon>
        <taxon>Arthrobacter</taxon>
    </lineage>
</organism>
<name>A0ABR8UVF7_9MICC</name>
<evidence type="ECO:0000313" key="7">
    <source>
        <dbReference type="EMBL" id="MBD7996513.1"/>
    </source>
</evidence>
<dbReference type="PANTHER" id="PTHR43483:SF3">
    <property type="entry name" value="MEMBRANE TRANSPORTER PROTEIN HI_0806-RELATED"/>
    <property type="match status" value="1"/>
</dbReference>
<feature type="transmembrane region" description="Helical" evidence="5">
    <location>
        <begin position="234"/>
        <end position="255"/>
    </location>
</feature>
<sequence length="534" mass="53671">MVLIGLAGGLLVGTVVGLVGAGGAIIAVPALVYVVGLSPEEAVPTSLVVVGLASIAGAIPRLRSDVSWPLVLIIGLAGIPASWAGAAAGSLLDPDWLMLIFAGIMIVAGLRMLSVSRPSGRPPTASSARNRGTLALRGIPTGLAVGFLTGMLGVGGGFLIIPALTLLLGLPIPRAVGTSLVIISINSASGFAAHLEDLSIDWALTASFAAAAMAASLTAARAAHRLDDAVVGRVFAVMIFAVALGVLLQTVPALLRQEPAPPEAPAPQAQQAPQTQPAGISASLTVSRLSIGERSVNLVISNGTETDLEITAAALDSPWYTGPAPWVPADGDGTTVRPGGRVALPAALPAAVCAGGTDPSGADSSGDNAASVRLTLGDGSTHSVAAPDPYSSLAGVHGQDCLQQAVDEVAVIALPAGLGVSEDGRSTVISVAVTPTGGDGSLTVDAIGTTTLITEAPGKPWPRQVEISGNDAPSVLELHIVPMRCDVHALAEDKVGTRLPLEIEAGGYRGQVRLEPPPEFTAAVYEFVRSACTQ</sequence>
<dbReference type="Proteomes" id="UP000609874">
    <property type="component" value="Unassembled WGS sequence"/>
</dbReference>
<feature type="transmembrane region" description="Helical" evidence="5">
    <location>
        <begin position="42"/>
        <end position="59"/>
    </location>
</feature>